<name>A0AAQ1KHN0_9PSED</name>
<keyword evidence="5" id="KW-1185">Reference proteome</keyword>
<feature type="domain" description="Excalibur calcium-binding" evidence="3">
    <location>
        <begin position="68"/>
        <end position="103"/>
    </location>
</feature>
<organism evidence="4 5">
    <name type="scientific">Pseudomonas citronellolis</name>
    <dbReference type="NCBI Taxonomy" id="53408"/>
    <lineage>
        <taxon>Bacteria</taxon>
        <taxon>Pseudomonadati</taxon>
        <taxon>Pseudomonadota</taxon>
        <taxon>Gammaproteobacteria</taxon>
        <taxon>Pseudomonadales</taxon>
        <taxon>Pseudomonadaceae</taxon>
        <taxon>Pseudomonas</taxon>
    </lineage>
</organism>
<comment type="caution">
    <text evidence="4">The sequence shown here is derived from an EMBL/GenBank/DDBJ whole genome shotgun (WGS) entry which is preliminary data.</text>
</comment>
<dbReference type="RefSeq" id="WP_043268778.1">
    <property type="nucleotide sequence ID" value="NZ_CALEBV010000148.1"/>
</dbReference>
<feature type="signal peptide" evidence="2">
    <location>
        <begin position="1"/>
        <end position="19"/>
    </location>
</feature>
<evidence type="ECO:0000313" key="4">
    <source>
        <dbReference type="EMBL" id="SFD38361.1"/>
    </source>
</evidence>
<accession>A0AAQ1KHN0</accession>
<evidence type="ECO:0000259" key="3">
    <source>
        <dbReference type="SMART" id="SM00894"/>
    </source>
</evidence>
<protein>
    <submittedName>
        <fullName evidence="4">Excalibur calcium-binding domain-containing protein</fullName>
    </submittedName>
</protein>
<feature type="region of interest" description="Disordered" evidence="1">
    <location>
        <begin position="28"/>
        <end position="60"/>
    </location>
</feature>
<reference evidence="4 5" key="1">
    <citation type="submission" date="2016-10" db="EMBL/GenBank/DDBJ databases">
        <authorList>
            <person name="Varghese N."/>
            <person name="Submissions S."/>
        </authorList>
    </citation>
    <scope>NUCLEOTIDE SEQUENCE [LARGE SCALE GENOMIC DNA]</scope>
    <source>
        <strain evidence="4 5">LMG 18378</strain>
    </source>
</reference>
<dbReference type="AlphaFoldDB" id="A0AAQ1KHN0"/>
<dbReference type="EMBL" id="FOLS01000024">
    <property type="protein sequence ID" value="SFD38361.1"/>
    <property type="molecule type" value="Genomic_DNA"/>
</dbReference>
<feature type="compositionally biased region" description="Low complexity" evidence="1">
    <location>
        <begin position="50"/>
        <end position="60"/>
    </location>
</feature>
<proteinExistence type="predicted"/>
<dbReference type="InterPro" id="IPR008613">
    <property type="entry name" value="Excalibur_Ca-bd_domain"/>
</dbReference>
<dbReference type="Pfam" id="PF05901">
    <property type="entry name" value="Excalibur"/>
    <property type="match status" value="1"/>
</dbReference>
<gene>
    <name evidence="4" type="ORF">SAMN05216577_12466</name>
</gene>
<dbReference type="Proteomes" id="UP000183385">
    <property type="component" value="Unassembled WGS sequence"/>
</dbReference>
<evidence type="ECO:0000313" key="5">
    <source>
        <dbReference type="Proteomes" id="UP000183385"/>
    </source>
</evidence>
<evidence type="ECO:0000256" key="1">
    <source>
        <dbReference type="SAM" id="MobiDB-lite"/>
    </source>
</evidence>
<sequence length="109" mass="12131">MKKWILLIALALLAWQYMDNPSWQNHFSRSKPAPMSVAEDTDEPTTDLMPPAANTTPASPALDVRCDGRKYCSQMTSCAEAKAFLRSCPGMKMDGDGDGIPCEEQWCRM</sequence>
<dbReference type="SMART" id="SM00894">
    <property type="entry name" value="Excalibur"/>
    <property type="match status" value="1"/>
</dbReference>
<feature type="chain" id="PRO_5042813251" evidence="2">
    <location>
        <begin position="20"/>
        <end position="109"/>
    </location>
</feature>
<evidence type="ECO:0000256" key="2">
    <source>
        <dbReference type="SAM" id="SignalP"/>
    </source>
</evidence>
<keyword evidence="2" id="KW-0732">Signal</keyword>